<evidence type="ECO:0000313" key="2">
    <source>
        <dbReference type="Proteomes" id="UP001295740"/>
    </source>
</evidence>
<name>A0AAI8VN77_9PEZI</name>
<dbReference type="EMBL" id="CAUWAG010000010">
    <property type="protein sequence ID" value="CAJ2507405.1"/>
    <property type="molecule type" value="Genomic_DNA"/>
</dbReference>
<dbReference type="AlphaFoldDB" id="A0AAI8VN77"/>
<evidence type="ECO:0000313" key="1">
    <source>
        <dbReference type="EMBL" id="CAJ2507405.1"/>
    </source>
</evidence>
<protein>
    <submittedName>
        <fullName evidence="1">Uu.00g085910.m01.CDS01</fullName>
    </submittedName>
</protein>
<keyword evidence="2" id="KW-1185">Reference proteome</keyword>
<accession>A0AAI8VN77</accession>
<dbReference type="Proteomes" id="UP001295740">
    <property type="component" value="Unassembled WGS sequence"/>
</dbReference>
<gene>
    <name evidence="1" type="ORF">KHLLAP_LOCUS7873</name>
</gene>
<comment type="caution">
    <text evidence="1">The sequence shown here is derived from an EMBL/GenBank/DDBJ whole genome shotgun (WGS) entry which is preliminary data.</text>
</comment>
<organism evidence="1 2">
    <name type="scientific">Anthostomella pinea</name>
    <dbReference type="NCBI Taxonomy" id="933095"/>
    <lineage>
        <taxon>Eukaryota</taxon>
        <taxon>Fungi</taxon>
        <taxon>Dikarya</taxon>
        <taxon>Ascomycota</taxon>
        <taxon>Pezizomycotina</taxon>
        <taxon>Sordariomycetes</taxon>
        <taxon>Xylariomycetidae</taxon>
        <taxon>Xylariales</taxon>
        <taxon>Xylariaceae</taxon>
        <taxon>Anthostomella</taxon>
    </lineage>
</organism>
<proteinExistence type="predicted"/>
<reference evidence="1" key="1">
    <citation type="submission" date="2023-10" db="EMBL/GenBank/DDBJ databases">
        <authorList>
            <person name="Hackl T."/>
        </authorList>
    </citation>
    <scope>NUCLEOTIDE SEQUENCE</scope>
</reference>
<sequence length="340" mass="38547">MGTGAAGPCLRASRLDRAYWPLVAIPQLGETDEPGLIPIALPPGVPSTLSGWPIRSVGIPNEQAMRDLDWNPFQDYLDTFASELSSSLRNVWAGITKKATGAFGKRQHKAELIQPNNVNRNHFYPVRNGAVLASVFRDQRSRRPCVVYMVAPGTTAPDQTRPSRIRKDYRPDTLSHVAAHLGDVERCIMGHRLSLTSIPGTLVGRSFEFSEWAMWWRPELGRRLRRPEAGHPFHTPPSTILWIYSMVLHHMVAARVRDYPRLPDCLSGRRDAVFYSGAWYFNLVRTGECVGCGRLLMRELRQFFPELMDSEGCIDIVVLRDRKSVEEPERTLGHRSHERI</sequence>